<evidence type="ECO:0000256" key="1">
    <source>
        <dbReference type="ARBA" id="ARBA00004604"/>
    </source>
</evidence>
<reference evidence="9" key="1">
    <citation type="submission" date="2023-03" db="EMBL/GenBank/DDBJ databases">
        <title>Mating type loci evolution in Malassezia.</title>
        <authorList>
            <person name="Coelho M.A."/>
        </authorList>
    </citation>
    <scope>NUCLEOTIDE SEQUENCE</scope>
    <source>
        <strain evidence="9">CBS 14135</strain>
    </source>
</reference>
<accession>A0AAF0DWR3</accession>
<keyword evidence="10" id="KW-1185">Reference proteome</keyword>
<feature type="compositionally biased region" description="Acidic residues" evidence="6">
    <location>
        <begin position="128"/>
        <end position="164"/>
    </location>
</feature>
<feature type="domain" description="Nucleolar complex-associated protein 3 N-terminal" evidence="8">
    <location>
        <begin position="303"/>
        <end position="408"/>
    </location>
</feature>
<organism evidence="9 10">
    <name type="scientific">Malassezia brasiliensis</name>
    <dbReference type="NCBI Taxonomy" id="1821822"/>
    <lineage>
        <taxon>Eukaryota</taxon>
        <taxon>Fungi</taxon>
        <taxon>Dikarya</taxon>
        <taxon>Basidiomycota</taxon>
        <taxon>Ustilaginomycotina</taxon>
        <taxon>Malasseziomycetes</taxon>
        <taxon>Malasseziales</taxon>
        <taxon>Malasseziaceae</taxon>
        <taxon>Malassezia</taxon>
    </lineage>
</organism>
<name>A0AAF0DWR3_9BASI</name>
<evidence type="ECO:0000259" key="8">
    <source>
        <dbReference type="Pfam" id="PF07540"/>
    </source>
</evidence>
<dbReference type="InterPro" id="IPR016903">
    <property type="entry name" value="Nucleolar_cplx-assoc_3"/>
</dbReference>
<dbReference type="Pfam" id="PF07540">
    <property type="entry name" value="NOC3p"/>
    <property type="match status" value="1"/>
</dbReference>
<dbReference type="GO" id="GO:0006270">
    <property type="term" value="P:DNA replication initiation"/>
    <property type="evidence" value="ECO:0007669"/>
    <property type="project" value="TreeGrafter"/>
</dbReference>
<dbReference type="Proteomes" id="UP001216638">
    <property type="component" value="Chromosome 5"/>
</dbReference>
<evidence type="ECO:0000256" key="5">
    <source>
        <dbReference type="SAM" id="Coils"/>
    </source>
</evidence>
<feature type="compositionally biased region" description="Basic and acidic residues" evidence="6">
    <location>
        <begin position="96"/>
        <end position="122"/>
    </location>
</feature>
<keyword evidence="4" id="KW-0539">Nucleus</keyword>
<feature type="coiled-coil region" evidence="5">
    <location>
        <begin position="567"/>
        <end position="594"/>
    </location>
</feature>
<dbReference type="InterPro" id="IPR005612">
    <property type="entry name" value="CCAAT-binding_factor"/>
</dbReference>
<comment type="subcellular location">
    <subcellularLocation>
        <location evidence="1">Nucleus</location>
        <location evidence="1">Nucleolus</location>
    </subcellularLocation>
</comment>
<dbReference type="PANTHER" id="PTHR14428:SF5">
    <property type="entry name" value="NUCLEOLAR COMPLEX PROTEIN 3 HOMOLOG"/>
    <property type="match status" value="1"/>
</dbReference>
<evidence type="ECO:0000256" key="6">
    <source>
        <dbReference type="SAM" id="MobiDB-lite"/>
    </source>
</evidence>
<evidence type="ECO:0000313" key="9">
    <source>
        <dbReference type="EMBL" id="WFC96912.1"/>
    </source>
</evidence>
<feature type="compositionally biased region" description="Low complexity" evidence="6">
    <location>
        <begin position="18"/>
        <end position="40"/>
    </location>
</feature>
<dbReference type="GO" id="GO:0003682">
    <property type="term" value="F:chromatin binding"/>
    <property type="evidence" value="ECO:0007669"/>
    <property type="project" value="TreeGrafter"/>
</dbReference>
<evidence type="ECO:0000256" key="3">
    <source>
        <dbReference type="ARBA" id="ARBA00023054"/>
    </source>
</evidence>
<feature type="domain" description="CCAAT-binding factor" evidence="7">
    <location>
        <begin position="683"/>
        <end position="818"/>
    </location>
</feature>
<evidence type="ECO:0000313" key="10">
    <source>
        <dbReference type="Proteomes" id="UP001216638"/>
    </source>
</evidence>
<proteinExistence type="inferred from homology"/>
<evidence type="ECO:0000259" key="7">
    <source>
        <dbReference type="Pfam" id="PF03914"/>
    </source>
</evidence>
<dbReference type="GO" id="GO:0005730">
    <property type="term" value="C:nucleolus"/>
    <property type="evidence" value="ECO:0007669"/>
    <property type="project" value="UniProtKB-SubCell"/>
</dbReference>
<dbReference type="InterPro" id="IPR011501">
    <property type="entry name" value="Noc3_N"/>
</dbReference>
<feature type="compositionally biased region" description="Basic and acidic residues" evidence="6">
    <location>
        <begin position="201"/>
        <end position="225"/>
    </location>
</feature>
<feature type="region of interest" description="Disordered" evidence="6">
    <location>
        <begin position="1"/>
        <end position="273"/>
    </location>
</feature>
<evidence type="ECO:0008006" key="11">
    <source>
        <dbReference type="Google" id="ProtNLM"/>
    </source>
</evidence>
<keyword evidence="3 5" id="KW-0175">Coiled coil</keyword>
<feature type="compositionally biased region" description="Gly residues" evidence="6">
    <location>
        <begin position="1"/>
        <end position="12"/>
    </location>
</feature>
<dbReference type="Pfam" id="PF03914">
    <property type="entry name" value="CBF"/>
    <property type="match status" value="1"/>
</dbReference>
<dbReference type="AlphaFoldDB" id="A0AAF0DWR3"/>
<protein>
    <recommendedName>
        <fullName evidence="11">Nucleolar complex-associated protein 3</fullName>
    </recommendedName>
</protein>
<evidence type="ECO:0000256" key="2">
    <source>
        <dbReference type="ARBA" id="ARBA00007797"/>
    </source>
</evidence>
<dbReference type="PANTHER" id="PTHR14428">
    <property type="entry name" value="NUCLEOLAR COMPLEX PROTEIN 3"/>
    <property type="match status" value="1"/>
</dbReference>
<comment type="similarity">
    <text evidence="2">Belongs to the CBF/MAK21 family.</text>
</comment>
<feature type="compositionally biased region" description="Low complexity" evidence="6">
    <location>
        <begin position="55"/>
        <end position="65"/>
    </location>
</feature>
<sequence>MARSGAGRGAARGRGARTRGTAHAAQPAKRAAPKKALPQAKRARPNPDEDEDPAELAALAHDAQAMVGSDDEEDVHAMQFLSRARLPDVSEAGAQGKERARLQAEKRRQREALDALRREREASVSGDESTDMEGASDSEVDDSEAGDSEVDDSAADDSEVDDSATDDRALDDSEADDASADEARASDLEDAYLQQAAKRSKREERARERAREAMAHRRLPVRTEDGAIAELDASDDEEPEASRVVFRDSDEESEDDEALRPPPSGPPSSAVHSTRFGLRAPYEVIAEAQSKDAATAAAALAMAREQIAHLASQVVGDPEMGLHWLRRLLVFAERRAEAPPGVQGKPRVAVHVYIRQLALLSLLAVFVDIVPGYRIRPLSEQEEKEKVSQEVARRREWEQGLVQVYRAYLELCEAEVRSMTPLAPVALRAFCTLLTRATHFNYRKNLLAVVVAQLSRKAWTPSSEECYRALVTLLTDDHDGEVALEAVMLLYRMIRERKLAVHANVLDILAHLRLRDELGKGHRTGPMGTDSVAKPRARSRHTSAAESRRADPKAVRKGLAAHVSKKQAKRNKELRAIEEEMREAEAAVDVEERTRNQSETLKLVFALYFRILKTPDVPQQLLAAALEGIVLYAHHVSLDFFYDLVQVLRARLADAMADVETAPPAETDDLRAAPRHVGLRAALLMIVTALELLRGQGEALEIDIAAFHVALYQLLLPLSLSTCVEEEAALPAPAQVPKQRGPTPGLRRWSEAAMLFHALDVGFVKVSRQSVYMTLDRSAAILKRLLTAALHWPTGSALRALHIAHTILARTAVVDSRFETLIDNRDSVRDGQHDAYATIPEGARVLPSGAAAYELFLLSTAHANAQVREAAEALLNWTR</sequence>
<dbReference type="EMBL" id="CP119955">
    <property type="protein sequence ID" value="WFC96912.1"/>
    <property type="molecule type" value="Genomic_DNA"/>
</dbReference>
<gene>
    <name evidence="9" type="ORF">MBRA1_003578</name>
</gene>
<evidence type="ECO:0000256" key="4">
    <source>
        <dbReference type="ARBA" id="ARBA00023242"/>
    </source>
</evidence>
<feature type="region of interest" description="Disordered" evidence="6">
    <location>
        <begin position="519"/>
        <end position="562"/>
    </location>
</feature>